<protein>
    <submittedName>
        <fullName evidence="4">Serine protease, S1-C subfamily, contains C-terminal PDZ domain</fullName>
    </submittedName>
</protein>
<dbReference type="InterPro" id="IPR009003">
    <property type="entry name" value="Peptidase_S1_PA"/>
</dbReference>
<name>A0A239H961_9ACTN</name>
<dbReference type="EMBL" id="FZOR01000009">
    <property type="protein sequence ID" value="SNS76794.1"/>
    <property type="molecule type" value="Genomic_DNA"/>
</dbReference>
<sequence length="361" mass="36606">MSEDPVRRGARAAVPLLLAALLALLVPGCRVMESGAPEDVPAPVTTAAAKPTKPSGRRPGVVNIETEQELNGTRAAGTGIVLTAAGLVLTNNHVIRGATAIKGTDTDNRRTYRAEVVGYDRSGDIAVIRLTGASRLKTAKFGSAAGVDVGDVVTAVGNAGGKGGNPTVVTGKVTGLEQSVTARDDTNGTSERLTGLIETNAPIKPGDSGGPLLDTRGKVIGVNTAASAGLSTRGATPAKDHRGYAIPSDRALEIARQIQRGQASSTVHIGRTAMLGVKVRSNGRSPGALVAEVVPGTPADAAGIPVGSAIVAFGEAAVDAPSTLTSLMLARHPGDAVRVEWTTKQGARMQATLRLAEGPPQ</sequence>
<dbReference type="PANTHER" id="PTHR43343">
    <property type="entry name" value="PEPTIDASE S12"/>
    <property type="match status" value="1"/>
</dbReference>
<dbReference type="Gene3D" id="2.40.10.120">
    <property type="match status" value="1"/>
</dbReference>
<dbReference type="RefSeq" id="WP_089326040.1">
    <property type="nucleotide sequence ID" value="NZ_FZOR01000009.1"/>
</dbReference>
<dbReference type="InterPro" id="IPR001478">
    <property type="entry name" value="PDZ"/>
</dbReference>
<dbReference type="InterPro" id="IPR001940">
    <property type="entry name" value="Peptidase_S1C"/>
</dbReference>
<gene>
    <name evidence="4" type="ORF">SAMN05443665_100914</name>
</gene>
<evidence type="ECO:0000313" key="4">
    <source>
        <dbReference type="EMBL" id="SNS76794.1"/>
    </source>
</evidence>
<accession>A0A239H961</accession>
<dbReference type="SUPFAM" id="SSF50156">
    <property type="entry name" value="PDZ domain-like"/>
    <property type="match status" value="1"/>
</dbReference>
<dbReference type="PANTHER" id="PTHR43343:SF3">
    <property type="entry name" value="PROTEASE DO-LIKE 8, CHLOROPLASTIC"/>
    <property type="match status" value="1"/>
</dbReference>
<keyword evidence="1 4" id="KW-0645">Protease</keyword>
<evidence type="ECO:0000259" key="3">
    <source>
        <dbReference type="PROSITE" id="PS50106"/>
    </source>
</evidence>
<dbReference type="OrthoDB" id="73775at2"/>
<reference evidence="4 5" key="1">
    <citation type="submission" date="2017-06" db="EMBL/GenBank/DDBJ databases">
        <authorList>
            <person name="Kim H.J."/>
            <person name="Triplett B.A."/>
        </authorList>
    </citation>
    <scope>NUCLEOTIDE SEQUENCE [LARGE SCALE GENOMIC DNA]</scope>
    <source>
        <strain evidence="4 5">DSM 44715</strain>
    </source>
</reference>
<evidence type="ECO:0000256" key="2">
    <source>
        <dbReference type="ARBA" id="ARBA00022801"/>
    </source>
</evidence>
<dbReference type="AlphaFoldDB" id="A0A239H961"/>
<dbReference type="Pfam" id="PF13365">
    <property type="entry name" value="Trypsin_2"/>
    <property type="match status" value="1"/>
</dbReference>
<evidence type="ECO:0000313" key="5">
    <source>
        <dbReference type="Proteomes" id="UP000198318"/>
    </source>
</evidence>
<evidence type="ECO:0000256" key="1">
    <source>
        <dbReference type="ARBA" id="ARBA00022670"/>
    </source>
</evidence>
<organism evidence="4 5">
    <name type="scientific">Actinomadura meyerae</name>
    <dbReference type="NCBI Taxonomy" id="240840"/>
    <lineage>
        <taxon>Bacteria</taxon>
        <taxon>Bacillati</taxon>
        <taxon>Actinomycetota</taxon>
        <taxon>Actinomycetes</taxon>
        <taxon>Streptosporangiales</taxon>
        <taxon>Thermomonosporaceae</taxon>
        <taxon>Actinomadura</taxon>
    </lineage>
</organism>
<dbReference type="Gene3D" id="2.30.42.10">
    <property type="match status" value="1"/>
</dbReference>
<proteinExistence type="predicted"/>
<feature type="domain" description="PDZ" evidence="3">
    <location>
        <begin position="255"/>
        <end position="345"/>
    </location>
</feature>
<dbReference type="GO" id="GO:0006508">
    <property type="term" value="P:proteolysis"/>
    <property type="evidence" value="ECO:0007669"/>
    <property type="project" value="UniProtKB-KW"/>
</dbReference>
<dbReference type="Pfam" id="PF13180">
    <property type="entry name" value="PDZ_2"/>
    <property type="match status" value="1"/>
</dbReference>
<dbReference type="GO" id="GO:0004252">
    <property type="term" value="F:serine-type endopeptidase activity"/>
    <property type="evidence" value="ECO:0007669"/>
    <property type="project" value="InterPro"/>
</dbReference>
<dbReference type="PRINTS" id="PR00834">
    <property type="entry name" value="PROTEASES2C"/>
</dbReference>
<keyword evidence="5" id="KW-1185">Reference proteome</keyword>
<keyword evidence="2" id="KW-0378">Hydrolase</keyword>
<dbReference type="SUPFAM" id="SSF50494">
    <property type="entry name" value="Trypsin-like serine proteases"/>
    <property type="match status" value="1"/>
</dbReference>
<dbReference type="Proteomes" id="UP000198318">
    <property type="component" value="Unassembled WGS sequence"/>
</dbReference>
<dbReference type="InterPro" id="IPR051201">
    <property type="entry name" value="Chloro_Bact_Ser_Proteases"/>
</dbReference>
<dbReference type="InterPro" id="IPR036034">
    <property type="entry name" value="PDZ_sf"/>
</dbReference>
<dbReference type="PROSITE" id="PS50106">
    <property type="entry name" value="PDZ"/>
    <property type="match status" value="1"/>
</dbReference>